<keyword evidence="4" id="KW-1185">Reference proteome</keyword>
<dbReference type="InterPro" id="IPR020084">
    <property type="entry name" value="NUDIX_hydrolase_CS"/>
</dbReference>
<protein>
    <recommendedName>
        <fullName evidence="2">Nudix hydrolase domain-containing protein</fullName>
    </recommendedName>
</protein>
<evidence type="ECO:0000256" key="1">
    <source>
        <dbReference type="ARBA" id="ARBA00022801"/>
    </source>
</evidence>
<keyword evidence="1" id="KW-0378">Hydrolase</keyword>
<dbReference type="InterPro" id="IPR015797">
    <property type="entry name" value="NUDIX_hydrolase-like_dom_sf"/>
</dbReference>
<gene>
    <name evidence="3" type="ORF">AJ80_09537</name>
</gene>
<evidence type="ECO:0000259" key="2">
    <source>
        <dbReference type="PROSITE" id="PS51462"/>
    </source>
</evidence>
<feature type="domain" description="Nudix hydrolase" evidence="2">
    <location>
        <begin position="135"/>
        <end position="286"/>
    </location>
</feature>
<reference evidence="3 4" key="1">
    <citation type="submission" date="2017-10" db="EMBL/GenBank/DDBJ databases">
        <title>Comparative genomics in systemic dimorphic fungi from Ajellomycetaceae.</title>
        <authorList>
            <person name="Munoz J.F."/>
            <person name="Mcewen J.G."/>
            <person name="Clay O.K."/>
            <person name="Cuomo C.A."/>
        </authorList>
    </citation>
    <scope>NUCLEOTIDE SEQUENCE [LARGE SCALE GENOMIC DNA]</scope>
    <source>
        <strain evidence="3 4">UAMH7299</strain>
    </source>
</reference>
<dbReference type="PROSITE" id="PS51462">
    <property type="entry name" value="NUDIX"/>
    <property type="match status" value="1"/>
</dbReference>
<dbReference type="EMBL" id="PDNA01000294">
    <property type="protein sequence ID" value="PGG98475.1"/>
    <property type="molecule type" value="Genomic_DNA"/>
</dbReference>
<dbReference type="GO" id="GO:0044715">
    <property type="term" value="F:8-oxo-dGDP phosphatase activity"/>
    <property type="evidence" value="ECO:0007669"/>
    <property type="project" value="UniProtKB-ARBA"/>
</dbReference>
<accession>A0A2B7WNY8</accession>
<dbReference type="Gene3D" id="3.90.79.10">
    <property type="entry name" value="Nucleoside Triphosphate Pyrophosphohydrolase"/>
    <property type="match status" value="1"/>
</dbReference>
<dbReference type="CDD" id="cd03676">
    <property type="entry name" value="NUDIX_Tnr3_like"/>
    <property type="match status" value="1"/>
</dbReference>
<evidence type="ECO:0000313" key="3">
    <source>
        <dbReference type="EMBL" id="PGG98475.1"/>
    </source>
</evidence>
<dbReference type="FunFam" id="3.90.79.10:FF:000019">
    <property type="entry name" value="Thiamin pyrophosphokinase, putative"/>
    <property type="match status" value="1"/>
</dbReference>
<dbReference type="PANTHER" id="PTHR13622">
    <property type="entry name" value="THIAMIN PYROPHOSPHOKINASE"/>
    <property type="match status" value="1"/>
</dbReference>
<name>A0A2B7WNY8_POLH7</name>
<dbReference type="SUPFAM" id="SSF55811">
    <property type="entry name" value="Nudix"/>
    <property type="match status" value="1"/>
</dbReference>
<dbReference type="AlphaFoldDB" id="A0A2B7WNY8"/>
<organism evidence="3 4">
    <name type="scientific">Polytolypa hystricis (strain UAMH7299)</name>
    <dbReference type="NCBI Taxonomy" id="1447883"/>
    <lineage>
        <taxon>Eukaryota</taxon>
        <taxon>Fungi</taxon>
        <taxon>Dikarya</taxon>
        <taxon>Ascomycota</taxon>
        <taxon>Pezizomycotina</taxon>
        <taxon>Eurotiomycetes</taxon>
        <taxon>Eurotiomycetidae</taxon>
        <taxon>Onygenales</taxon>
        <taxon>Onygenales incertae sedis</taxon>
        <taxon>Polytolypa</taxon>
    </lineage>
</organism>
<dbReference type="STRING" id="1447883.A0A2B7WNY8"/>
<comment type="caution">
    <text evidence="3">The sequence shown here is derived from an EMBL/GenBank/DDBJ whole genome shotgun (WGS) entry which is preliminary data.</text>
</comment>
<evidence type="ECO:0000313" key="4">
    <source>
        <dbReference type="Proteomes" id="UP000224634"/>
    </source>
</evidence>
<dbReference type="InterPro" id="IPR000086">
    <property type="entry name" value="NUDIX_hydrolase_dom"/>
</dbReference>
<sequence length="323" mass="36510">MKTNLEIVEDCDNLPYDDPVDPSAYSRSLDSLWLFFLPDDSRPHGCLTDLFVSQIPWTSNFRLITSPRKEIHLRRNSSVEYWQSECSWAIDELLDIIRKQKTFPKLGRKRDERFPIIGANFDISIDRAAFSLFGIIGCGVHMTAYTRSKDGEEMKIWIPKRNPNKSTYPSLLDNAVAGGVAVGEAPFECLVREAAEETGLPEDFVRGQALAAGTVTWFNISDERAGGEPGLMNPGLLYVYDLEVEEDFVFRPVDEDDIESFHLMSVSEVMSAMAHGSFKPSSACVMMEFLIRHGFITAGNEKDYAEIVSRLHRRLPFPTRPQA</sequence>
<dbReference type="Pfam" id="PF00293">
    <property type="entry name" value="NUDIX"/>
    <property type="match status" value="1"/>
</dbReference>
<dbReference type="PANTHER" id="PTHR13622:SF11">
    <property type="entry name" value="THIAMIN PYROPHOSPHOKINASE"/>
    <property type="match status" value="1"/>
</dbReference>
<dbReference type="PROSITE" id="PS00893">
    <property type="entry name" value="NUDIX_BOX"/>
    <property type="match status" value="1"/>
</dbReference>
<dbReference type="OrthoDB" id="10261522at2759"/>
<proteinExistence type="predicted"/>
<dbReference type="Proteomes" id="UP000224634">
    <property type="component" value="Unassembled WGS sequence"/>
</dbReference>